<proteinExistence type="predicted"/>
<reference evidence="1" key="1">
    <citation type="submission" date="2021-02" db="EMBL/GenBank/DDBJ databases">
        <authorList>
            <consortium name="DOE Joint Genome Institute"/>
            <person name="Ahrendt S."/>
            <person name="Looney B.P."/>
            <person name="Miyauchi S."/>
            <person name="Morin E."/>
            <person name="Drula E."/>
            <person name="Courty P.E."/>
            <person name="Chicoki N."/>
            <person name="Fauchery L."/>
            <person name="Kohler A."/>
            <person name="Kuo A."/>
            <person name="Labutti K."/>
            <person name="Pangilinan J."/>
            <person name="Lipzen A."/>
            <person name="Riley R."/>
            <person name="Andreopoulos W."/>
            <person name="He G."/>
            <person name="Johnson J."/>
            <person name="Barry K.W."/>
            <person name="Grigoriev I.V."/>
            <person name="Nagy L."/>
            <person name="Hibbett D."/>
            <person name="Henrissat B."/>
            <person name="Matheny P.B."/>
            <person name="Labbe J."/>
            <person name="Martin F."/>
        </authorList>
    </citation>
    <scope>NUCLEOTIDE SEQUENCE</scope>
    <source>
        <strain evidence="1">EC-137</strain>
    </source>
</reference>
<evidence type="ECO:0000313" key="1">
    <source>
        <dbReference type="EMBL" id="KAI0036519.1"/>
    </source>
</evidence>
<reference evidence="1" key="2">
    <citation type="journal article" date="2022" name="New Phytol.">
        <title>Evolutionary transition to the ectomycorrhizal habit in the genomes of a hyperdiverse lineage of mushroom-forming fungi.</title>
        <authorList>
            <person name="Looney B."/>
            <person name="Miyauchi S."/>
            <person name="Morin E."/>
            <person name="Drula E."/>
            <person name="Courty P.E."/>
            <person name="Kohler A."/>
            <person name="Kuo A."/>
            <person name="LaButti K."/>
            <person name="Pangilinan J."/>
            <person name="Lipzen A."/>
            <person name="Riley R."/>
            <person name="Andreopoulos W."/>
            <person name="He G."/>
            <person name="Johnson J."/>
            <person name="Nolan M."/>
            <person name="Tritt A."/>
            <person name="Barry K.W."/>
            <person name="Grigoriev I.V."/>
            <person name="Nagy L.G."/>
            <person name="Hibbett D."/>
            <person name="Henrissat B."/>
            <person name="Matheny P.B."/>
            <person name="Labbe J."/>
            <person name="Martin F.M."/>
        </authorList>
    </citation>
    <scope>NUCLEOTIDE SEQUENCE</scope>
    <source>
        <strain evidence="1">EC-137</strain>
    </source>
</reference>
<name>A0ACB8QX83_9AGAM</name>
<comment type="caution">
    <text evidence="1">The sequence shown here is derived from an EMBL/GenBank/DDBJ whole genome shotgun (WGS) entry which is preliminary data.</text>
</comment>
<accession>A0ACB8QX83</accession>
<protein>
    <submittedName>
        <fullName evidence="1">Uncharacterized protein</fullName>
    </submittedName>
</protein>
<organism evidence="1 2">
    <name type="scientific">Vararia minispora EC-137</name>
    <dbReference type="NCBI Taxonomy" id="1314806"/>
    <lineage>
        <taxon>Eukaryota</taxon>
        <taxon>Fungi</taxon>
        <taxon>Dikarya</taxon>
        <taxon>Basidiomycota</taxon>
        <taxon>Agaricomycotina</taxon>
        <taxon>Agaricomycetes</taxon>
        <taxon>Russulales</taxon>
        <taxon>Lachnocladiaceae</taxon>
        <taxon>Vararia</taxon>
    </lineage>
</organism>
<dbReference type="EMBL" id="MU273470">
    <property type="protein sequence ID" value="KAI0036519.1"/>
    <property type="molecule type" value="Genomic_DNA"/>
</dbReference>
<keyword evidence="2" id="KW-1185">Reference proteome</keyword>
<evidence type="ECO:0000313" key="2">
    <source>
        <dbReference type="Proteomes" id="UP000814128"/>
    </source>
</evidence>
<sequence length="295" mass="32871">MAGTFHGDIPPGVFSGSGADAGFLPLDDLVYVATQSVLSITIARYVIVGAATVVVYDWLLNLDKEMEFIHRSRWSLVKIAYLCAHPEIIHVELPTRWALVLLSVGLLILVIIMLEFFVATLESVGLLFVLLGRSGCFSSTDQDSGIGSIHLGVLFSYLVLFDSLNIAIVVRHCIVQRSLAGELGRTMLKQGIVYYTVTTFLNTISTIMYFWADRRWTGLGSWLAFVLPSVMSCRLVLMLRRKASPTDSEVQGRVNRVIEEDLEMMSLPFDERARDNLVGLSRRPARHELSLMQTA</sequence>
<gene>
    <name evidence="1" type="ORF">K488DRAFT_81963</name>
</gene>
<dbReference type="Proteomes" id="UP000814128">
    <property type="component" value="Unassembled WGS sequence"/>
</dbReference>